<gene>
    <name evidence="2" type="ORF">JOL62DRAFT_582904</name>
</gene>
<keyword evidence="1" id="KW-1133">Transmembrane helix</keyword>
<dbReference type="SUPFAM" id="SSF88713">
    <property type="entry name" value="Glycoside hydrolase/deacetylase"/>
    <property type="match status" value="2"/>
</dbReference>
<organism evidence="2 3">
    <name type="scientific">Phyllosticta paracitricarpa</name>
    <dbReference type="NCBI Taxonomy" id="2016321"/>
    <lineage>
        <taxon>Eukaryota</taxon>
        <taxon>Fungi</taxon>
        <taxon>Dikarya</taxon>
        <taxon>Ascomycota</taxon>
        <taxon>Pezizomycotina</taxon>
        <taxon>Dothideomycetes</taxon>
        <taxon>Dothideomycetes incertae sedis</taxon>
        <taxon>Botryosphaeriales</taxon>
        <taxon>Phyllostictaceae</taxon>
        <taxon>Phyllosticta</taxon>
    </lineage>
</organism>
<name>A0ABR1MXU5_9PEZI</name>
<dbReference type="Proteomes" id="UP001367316">
    <property type="component" value="Unassembled WGS sequence"/>
</dbReference>
<evidence type="ECO:0000313" key="2">
    <source>
        <dbReference type="EMBL" id="KAK7607787.1"/>
    </source>
</evidence>
<dbReference type="Gene3D" id="3.20.20.370">
    <property type="entry name" value="Glycoside hydrolase/deacetylase"/>
    <property type="match status" value="2"/>
</dbReference>
<evidence type="ECO:0000256" key="1">
    <source>
        <dbReference type="SAM" id="Phobius"/>
    </source>
</evidence>
<reference evidence="2 3" key="1">
    <citation type="submission" date="2024-04" db="EMBL/GenBank/DDBJ databases">
        <title>Phyllosticta paracitricarpa is synonymous to the EU quarantine fungus P. citricarpa based on phylogenomic analyses.</title>
        <authorList>
            <consortium name="Lawrence Berkeley National Laboratory"/>
            <person name="Van ingen-buijs V.A."/>
            <person name="Van westerhoven A.C."/>
            <person name="Haridas S."/>
            <person name="Skiadas P."/>
            <person name="Martin F."/>
            <person name="Groenewald J.Z."/>
            <person name="Crous P.W."/>
            <person name="Seidl M.F."/>
        </authorList>
    </citation>
    <scope>NUCLEOTIDE SEQUENCE [LARGE SCALE GENOMIC DNA]</scope>
    <source>
        <strain evidence="2 3">CBS 141358</strain>
    </source>
</reference>
<dbReference type="InterPro" id="IPR005501">
    <property type="entry name" value="LamB/YcsF/PxpA-like"/>
</dbReference>
<protein>
    <submittedName>
        <fullName evidence="2">Lactam utilization protein lamb</fullName>
    </submittedName>
</protein>
<comment type="caution">
    <text evidence="2">The sequence shown here is derived from an EMBL/GenBank/DDBJ whole genome shotgun (WGS) entry which is preliminary data.</text>
</comment>
<proteinExistence type="predicted"/>
<dbReference type="PANTHER" id="PTHR30292">
    <property type="entry name" value="UNCHARACTERIZED PROTEIN YBGL-RELATED"/>
    <property type="match status" value="1"/>
</dbReference>
<keyword evidence="1" id="KW-0812">Transmembrane</keyword>
<dbReference type="EMBL" id="JBBPBF010000033">
    <property type="protein sequence ID" value="KAK7607787.1"/>
    <property type="molecule type" value="Genomic_DNA"/>
</dbReference>
<keyword evidence="3" id="KW-1185">Reference proteome</keyword>
<sequence>MPPSSHPIAINVDLGEGYGNYKCGPDEELIPLIDHANVACGFHAGDPLIMARTVALCKQHGVKVGAHPGLPDIQVCVCVWACFCLCLFLFVFGLVWFNVLCLLYLSGVRWGGGGGGGGGGVGAPCREKMTCTDMTSVSQGFGRREIKMSPEELHAIVLYQIGALQGFLAAANVPLHHVKPHGILYGMISRDAALCRAVYSAVPAGIPVFGLAGTAQEEVARELGLPFVAELYGDVKYRADGSLVIDRVKQAWRPEDAERHIREQVREGTVTATTGETVQLPLGGYQVSLCCHSDSPGCVGIVKQARGIINEWNKEKFPQGG</sequence>
<dbReference type="PANTHER" id="PTHR30292:SF0">
    <property type="entry name" value="5-OXOPROLINASE SUBUNIT A"/>
    <property type="match status" value="1"/>
</dbReference>
<dbReference type="Pfam" id="PF03746">
    <property type="entry name" value="LamB_YcsF"/>
    <property type="match status" value="2"/>
</dbReference>
<accession>A0ABR1MXU5</accession>
<evidence type="ECO:0000313" key="3">
    <source>
        <dbReference type="Proteomes" id="UP001367316"/>
    </source>
</evidence>
<feature type="transmembrane region" description="Helical" evidence="1">
    <location>
        <begin position="73"/>
        <end position="97"/>
    </location>
</feature>
<keyword evidence="1" id="KW-0472">Membrane</keyword>
<dbReference type="InterPro" id="IPR011330">
    <property type="entry name" value="Glyco_hydro/deAcase_b/a-brl"/>
</dbReference>